<reference evidence="13" key="2">
    <citation type="submission" date="2025-05" db="UniProtKB">
        <authorList>
            <consortium name="Ensembl"/>
        </authorList>
    </citation>
    <scope>IDENTIFICATION</scope>
</reference>
<dbReference type="OrthoDB" id="360839at2759"/>
<dbReference type="PANTHER" id="PTHR10120">
    <property type="entry name" value="CAAX PRENYL PROTEASE 1"/>
    <property type="match status" value="1"/>
</dbReference>
<evidence type="ECO:0000256" key="9">
    <source>
        <dbReference type="RuleBase" id="RU366005"/>
    </source>
</evidence>
<dbReference type="EC" id="3.4.24.84" evidence="9"/>
<evidence type="ECO:0000313" key="13">
    <source>
        <dbReference type="Ensembl" id="ENSSFAP00005038244.1"/>
    </source>
</evidence>
<dbReference type="GO" id="GO:0005789">
    <property type="term" value="C:endoplasmic reticulum membrane"/>
    <property type="evidence" value="ECO:0007669"/>
    <property type="project" value="UniProtKB-SubCell"/>
</dbReference>
<keyword evidence="4 8" id="KW-0862">Zinc</keyword>
<dbReference type="Gene3D" id="3.30.2010.10">
    <property type="entry name" value="Metalloproteases ('zincins'), catalytic domain"/>
    <property type="match status" value="1"/>
</dbReference>
<comment type="similarity">
    <text evidence="9">Belongs to the peptidase M48A family.</text>
</comment>
<keyword evidence="14" id="KW-1185">Reference proteome</keyword>
<keyword evidence="3 9" id="KW-0378">Hydrolase</keyword>
<feature type="transmembrane region" description="Helical" evidence="9">
    <location>
        <begin position="165"/>
        <end position="184"/>
    </location>
</feature>
<keyword evidence="2 8" id="KW-0479">Metal-binding</keyword>
<comment type="function">
    <text evidence="9">Proteolytically removes the C-terminal three residues of farnesylated proteins.</text>
</comment>
<proteinExistence type="inferred from homology"/>
<dbReference type="GO" id="GO:0046872">
    <property type="term" value="F:metal ion binding"/>
    <property type="evidence" value="ECO:0007669"/>
    <property type="project" value="UniProtKB-UniRule"/>
</dbReference>
<dbReference type="AlphaFoldDB" id="A0A672IAN0"/>
<evidence type="ECO:0000256" key="6">
    <source>
        <dbReference type="ARBA" id="ARBA00044456"/>
    </source>
</evidence>
<dbReference type="CDD" id="cd07343">
    <property type="entry name" value="M48A_Zmpste24p_like"/>
    <property type="match status" value="1"/>
</dbReference>
<dbReference type="Ensembl" id="ENSSFAT00005039671.1">
    <property type="protein sequence ID" value="ENSSFAP00005038245.1"/>
    <property type="gene ID" value="ENSSFAG00005019209.1"/>
</dbReference>
<dbReference type="InterPro" id="IPR001915">
    <property type="entry name" value="Peptidase_M48"/>
</dbReference>
<keyword evidence="1 9" id="KW-0645">Protease</keyword>
<sequence length="466" mass="52920">MLDSVSDLPLDRHIFYAVLGFSWAVYLWEAYLSYRQRRIYRTTRHVPHELSKIMDSETFEKSRLYQLDKSNFSFWSGLYSETEGTLILLLGGIPFLWDVAGSLTARLGLGPEYEISQSLVFLTLATLFSAVTGLPWSLYSTFVIEEKHGFNQQTLGFFLKDAVKKFVVTQCILLPVTSLLLYIIKMGGDYFFIYAWLFTLAVSLVLVTIYADYIAPLFDKFTPLPEGELKTQIEAMAKSISFPLTKVYVVEGSKRSSHSNAYFYGFFKNKRIVLFDTLLEDYSPLNKSGDPPAEPADAEETSSESRVKAKNKKQGCNNPEILAVLGHELGHWKLGHTVKNIIISQMNSFLCFSLFAVLIGRSELFLAFGFSSQPTLIGLMIIFQFIFSPYNELLSFCLTVLSRRFEFQADAFARGLGKASELHSALIKLNKDNLGFPVADWLFSMWHYSHPPLLERLVALGHVKQD</sequence>
<keyword evidence="9" id="KW-1133">Transmembrane helix</keyword>
<evidence type="ECO:0000256" key="8">
    <source>
        <dbReference type="PIRSR" id="PIRSR627057-2"/>
    </source>
</evidence>
<feature type="active site" description="Proton donor" evidence="7">
    <location>
        <position position="410"/>
    </location>
</feature>
<accession>A0A672IAN0</accession>
<feature type="domain" description="Peptidase M48" evidence="11">
    <location>
        <begin position="223"/>
        <end position="461"/>
    </location>
</feature>
<feature type="transmembrane region" description="Helical" evidence="9">
    <location>
        <begin position="349"/>
        <end position="370"/>
    </location>
</feature>
<evidence type="ECO:0000256" key="1">
    <source>
        <dbReference type="ARBA" id="ARBA00022670"/>
    </source>
</evidence>
<protein>
    <recommendedName>
        <fullName evidence="9">CAAX prenyl protease</fullName>
        <ecNumber evidence="9">3.4.24.84</ecNumber>
    </recommendedName>
</protein>
<dbReference type="InterPro" id="IPR027057">
    <property type="entry name" value="CAXX_Prtase_1"/>
</dbReference>
<dbReference type="OMA" id="FVIEEKF"/>
<gene>
    <name evidence="13" type="primary">LOC115406550</name>
</gene>
<feature type="transmembrane region" description="Helical" evidence="9">
    <location>
        <begin position="14"/>
        <end position="34"/>
    </location>
</feature>
<feature type="transmembrane region" description="Helical" evidence="9">
    <location>
        <begin position="376"/>
        <end position="401"/>
    </location>
</feature>
<evidence type="ECO:0000256" key="5">
    <source>
        <dbReference type="ARBA" id="ARBA00023049"/>
    </source>
</evidence>
<feature type="binding site" evidence="8">
    <location>
        <position position="406"/>
    </location>
    <ligand>
        <name>Zn(2+)</name>
        <dbReference type="ChEBI" id="CHEBI:29105"/>
        <note>catalytic</note>
    </ligand>
</feature>
<dbReference type="Proteomes" id="UP000472267">
    <property type="component" value="Chromosome 19"/>
</dbReference>
<evidence type="ECO:0000313" key="14">
    <source>
        <dbReference type="Proteomes" id="UP000472267"/>
    </source>
</evidence>
<dbReference type="Pfam" id="PF01435">
    <property type="entry name" value="Peptidase_M48"/>
    <property type="match status" value="1"/>
</dbReference>
<evidence type="ECO:0000256" key="7">
    <source>
        <dbReference type="PIRSR" id="PIRSR627057-1"/>
    </source>
</evidence>
<feature type="binding site" evidence="8">
    <location>
        <position position="327"/>
    </location>
    <ligand>
        <name>Zn(2+)</name>
        <dbReference type="ChEBI" id="CHEBI:29105"/>
        <note>catalytic</note>
    </ligand>
</feature>
<keyword evidence="5 9" id="KW-0482">Metalloprotease</keyword>
<organism evidence="13 14">
    <name type="scientific">Salarias fasciatus</name>
    <name type="common">Jewelled blenny</name>
    <name type="synonym">Blennius fasciatus</name>
    <dbReference type="NCBI Taxonomy" id="181472"/>
    <lineage>
        <taxon>Eukaryota</taxon>
        <taxon>Metazoa</taxon>
        <taxon>Chordata</taxon>
        <taxon>Craniata</taxon>
        <taxon>Vertebrata</taxon>
        <taxon>Euteleostomi</taxon>
        <taxon>Actinopterygii</taxon>
        <taxon>Neopterygii</taxon>
        <taxon>Teleostei</taxon>
        <taxon>Neoteleostei</taxon>
        <taxon>Acanthomorphata</taxon>
        <taxon>Ovalentaria</taxon>
        <taxon>Blenniimorphae</taxon>
        <taxon>Blenniiformes</taxon>
        <taxon>Blennioidei</taxon>
        <taxon>Blenniidae</taxon>
        <taxon>Salariinae</taxon>
        <taxon>Salarias</taxon>
    </lineage>
</organism>
<feature type="binding site" evidence="8">
    <location>
        <position position="331"/>
    </location>
    <ligand>
        <name>Zn(2+)</name>
        <dbReference type="ChEBI" id="CHEBI:29105"/>
        <note>catalytic</note>
    </ligand>
</feature>
<evidence type="ECO:0000256" key="10">
    <source>
        <dbReference type="SAM" id="MobiDB-lite"/>
    </source>
</evidence>
<keyword evidence="9" id="KW-0472">Membrane</keyword>
<evidence type="ECO:0000259" key="12">
    <source>
        <dbReference type="Pfam" id="PF16491"/>
    </source>
</evidence>
<feature type="transmembrane region" description="Helical" evidence="9">
    <location>
        <begin position="119"/>
        <end position="144"/>
    </location>
</feature>
<dbReference type="Ensembl" id="ENSSFAT00005039670.1">
    <property type="protein sequence ID" value="ENSSFAP00005038244.1"/>
    <property type="gene ID" value="ENSSFAG00005019209.1"/>
</dbReference>
<evidence type="ECO:0000259" key="11">
    <source>
        <dbReference type="Pfam" id="PF01435"/>
    </source>
</evidence>
<dbReference type="GO" id="GO:0004222">
    <property type="term" value="F:metalloendopeptidase activity"/>
    <property type="evidence" value="ECO:0007669"/>
    <property type="project" value="UniProtKB-UniRule"/>
</dbReference>
<feature type="transmembrane region" description="Helical" evidence="9">
    <location>
        <begin position="190"/>
        <end position="211"/>
    </location>
</feature>
<keyword evidence="9" id="KW-0256">Endoplasmic reticulum</keyword>
<feature type="domain" description="CAAX prenyl protease 1 N-terminal" evidence="12">
    <location>
        <begin position="36"/>
        <end position="220"/>
    </location>
</feature>
<comment type="catalytic activity">
    <reaction evidence="6 9">
        <text>Hydrolyzes the peptide bond -P2-(S-farnesyl or geranylgeranyl)C-P1'-P2'-P3'-COOH where P1' and P2' are amino acids with aliphatic side chains and P3' is any C-terminal residue.</text>
        <dbReference type="EC" id="3.4.24.84"/>
    </reaction>
</comment>
<evidence type="ECO:0000256" key="2">
    <source>
        <dbReference type="ARBA" id="ARBA00022723"/>
    </source>
</evidence>
<dbReference type="InterPro" id="IPR032456">
    <property type="entry name" value="Peptidase_M48_N"/>
</dbReference>
<feature type="active site" evidence="7">
    <location>
        <position position="328"/>
    </location>
</feature>
<name>A0A672IAN0_SALFA</name>
<comment type="cofactor">
    <cofactor evidence="8 9">
        <name>Zn(2+)</name>
        <dbReference type="ChEBI" id="CHEBI:29105"/>
    </cofactor>
    <text evidence="8 9">Binds 1 zinc ion per subunit.</text>
</comment>
<dbReference type="GO" id="GO:0071586">
    <property type="term" value="P:CAAX-box protein processing"/>
    <property type="evidence" value="ECO:0007669"/>
    <property type="project" value="UniProtKB-UniRule"/>
</dbReference>
<evidence type="ECO:0000256" key="3">
    <source>
        <dbReference type="ARBA" id="ARBA00022801"/>
    </source>
</evidence>
<reference evidence="13" key="1">
    <citation type="submission" date="2019-06" db="EMBL/GenBank/DDBJ databases">
        <authorList>
            <consortium name="Wellcome Sanger Institute Data Sharing"/>
        </authorList>
    </citation>
    <scope>NUCLEOTIDE SEQUENCE [LARGE SCALE GENOMIC DNA]</scope>
</reference>
<feature type="region of interest" description="Disordered" evidence="10">
    <location>
        <begin position="286"/>
        <end position="313"/>
    </location>
</feature>
<keyword evidence="9" id="KW-0812">Transmembrane</keyword>
<comment type="subcellular location">
    <subcellularLocation>
        <location evidence="9">Endoplasmic reticulum membrane</location>
        <topology evidence="9">Multi-pass membrane protein</topology>
    </subcellularLocation>
</comment>
<dbReference type="Pfam" id="PF16491">
    <property type="entry name" value="Peptidase_M48_N"/>
    <property type="match status" value="1"/>
</dbReference>
<evidence type="ECO:0000256" key="4">
    <source>
        <dbReference type="ARBA" id="ARBA00022833"/>
    </source>
</evidence>